<name>A0A0F9TJP4_9ZZZZ</name>
<reference evidence="1" key="1">
    <citation type="journal article" date="2015" name="Nature">
        <title>Complex archaea that bridge the gap between prokaryotes and eukaryotes.</title>
        <authorList>
            <person name="Spang A."/>
            <person name="Saw J.H."/>
            <person name="Jorgensen S.L."/>
            <person name="Zaremba-Niedzwiedzka K."/>
            <person name="Martijn J."/>
            <person name="Lind A.E."/>
            <person name="van Eijk R."/>
            <person name="Schleper C."/>
            <person name="Guy L."/>
            <person name="Ettema T.J."/>
        </authorList>
    </citation>
    <scope>NUCLEOTIDE SEQUENCE</scope>
</reference>
<organism evidence="1">
    <name type="scientific">marine sediment metagenome</name>
    <dbReference type="NCBI Taxonomy" id="412755"/>
    <lineage>
        <taxon>unclassified sequences</taxon>
        <taxon>metagenomes</taxon>
        <taxon>ecological metagenomes</taxon>
    </lineage>
</organism>
<sequence length="169" mass="19211">MNCYATNRNWSDRFLPEIKQLIGGHLLETSPDPFDHMEATDLMMLDARDMRVAARVRRPGYARRYSHQFTVRSAVASGRQTELSKIVNGNGDWMFYGHSHADQTRLESWSLIDLRAFRAGLIRNSVNQAQIVMGDQRNPDGTRFKWFDVRSFPADPPLVVASSGAASEH</sequence>
<evidence type="ECO:0000313" key="1">
    <source>
        <dbReference type="EMBL" id="KKN49211.1"/>
    </source>
</evidence>
<proteinExistence type="predicted"/>
<dbReference type="AlphaFoldDB" id="A0A0F9TJP4"/>
<accession>A0A0F9TJP4</accession>
<protein>
    <submittedName>
        <fullName evidence="1">Uncharacterized protein</fullName>
    </submittedName>
</protein>
<comment type="caution">
    <text evidence="1">The sequence shown here is derived from an EMBL/GenBank/DDBJ whole genome shotgun (WGS) entry which is preliminary data.</text>
</comment>
<gene>
    <name evidence="1" type="ORF">LCGC14_0645080</name>
</gene>
<dbReference type="EMBL" id="LAZR01001178">
    <property type="protein sequence ID" value="KKN49211.1"/>
    <property type="molecule type" value="Genomic_DNA"/>
</dbReference>